<name>A0A8S9PJZ4_BRACR</name>
<dbReference type="Proteomes" id="UP000712600">
    <property type="component" value="Unassembled WGS sequence"/>
</dbReference>
<proteinExistence type="predicted"/>
<protein>
    <submittedName>
        <fullName evidence="1">Uncharacterized protein</fullName>
    </submittedName>
</protein>
<dbReference type="EMBL" id="QGKX02001521">
    <property type="protein sequence ID" value="KAF3513133.1"/>
    <property type="molecule type" value="Genomic_DNA"/>
</dbReference>
<evidence type="ECO:0000313" key="1">
    <source>
        <dbReference type="EMBL" id="KAF3513133.1"/>
    </source>
</evidence>
<evidence type="ECO:0000313" key="2">
    <source>
        <dbReference type="Proteomes" id="UP000712600"/>
    </source>
</evidence>
<dbReference type="AlphaFoldDB" id="A0A8S9PJZ4"/>
<organism evidence="1 2">
    <name type="scientific">Brassica cretica</name>
    <name type="common">Mustard</name>
    <dbReference type="NCBI Taxonomy" id="69181"/>
    <lineage>
        <taxon>Eukaryota</taxon>
        <taxon>Viridiplantae</taxon>
        <taxon>Streptophyta</taxon>
        <taxon>Embryophyta</taxon>
        <taxon>Tracheophyta</taxon>
        <taxon>Spermatophyta</taxon>
        <taxon>Magnoliopsida</taxon>
        <taxon>eudicotyledons</taxon>
        <taxon>Gunneridae</taxon>
        <taxon>Pentapetalae</taxon>
        <taxon>rosids</taxon>
        <taxon>malvids</taxon>
        <taxon>Brassicales</taxon>
        <taxon>Brassicaceae</taxon>
        <taxon>Brassiceae</taxon>
        <taxon>Brassica</taxon>
    </lineage>
</organism>
<comment type="caution">
    <text evidence="1">The sequence shown here is derived from an EMBL/GenBank/DDBJ whole genome shotgun (WGS) entry which is preliminary data.</text>
</comment>
<sequence length="177" mass="21020">MIAPYPLRRLDNRILEIIQGPENRLATRRTQRLSKKPEVYLDHEIIFLGPRGHRGTRRFSIRYWDHDWSPEAVWEPRDSSIDPETILGIRRSCGNPEVLRDVMTPMHLRLHRGTVLRLPRQDYYRKSLTCLEGAGVGVMTQELGFDAFHVWISIDYEHVAFYNKYFHMWYSRDPDAP</sequence>
<accession>A0A8S9PJZ4</accession>
<reference evidence="1" key="1">
    <citation type="submission" date="2019-12" db="EMBL/GenBank/DDBJ databases">
        <title>Genome sequencing and annotation of Brassica cretica.</title>
        <authorList>
            <person name="Studholme D.J."/>
            <person name="Sarris P."/>
        </authorList>
    </citation>
    <scope>NUCLEOTIDE SEQUENCE</scope>
    <source>
        <strain evidence="1">PFS-109/04</strain>
        <tissue evidence="1">Leaf</tissue>
    </source>
</reference>
<gene>
    <name evidence="1" type="ORF">F2Q69_00005727</name>
</gene>